<dbReference type="EMBL" id="SMSJ01000168">
    <property type="protein sequence ID" value="TDH58003.1"/>
    <property type="molecule type" value="Genomic_DNA"/>
</dbReference>
<reference evidence="2 3" key="1">
    <citation type="journal article" date="2016" name="J. Microbiol.">
        <title>Dankookia rubra gen. nov., sp. nov., an alphaproteobacterium isolated from sediment of a shallow stream.</title>
        <authorList>
            <person name="Kim W.H."/>
            <person name="Kim D.H."/>
            <person name="Kang K."/>
            <person name="Ahn T.Y."/>
        </authorList>
    </citation>
    <scope>NUCLEOTIDE SEQUENCE [LARGE SCALE GENOMIC DNA]</scope>
    <source>
        <strain evidence="2 3">JCM30602</strain>
    </source>
</reference>
<gene>
    <name evidence="2" type="ORF">E2C06_34885</name>
</gene>
<dbReference type="Proteomes" id="UP000295096">
    <property type="component" value="Unassembled WGS sequence"/>
</dbReference>
<protein>
    <submittedName>
        <fullName evidence="2">Uncharacterized protein</fullName>
    </submittedName>
</protein>
<evidence type="ECO:0000313" key="2">
    <source>
        <dbReference type="EMBL" id="TDH58003.1"/>
    </source>
</evidence>
<dbReference type="RefSeq" id="WP_133293142.1">
    <property type="nucleotide sequence ID" value="NZ_SMSJ01000168.1"/>
</dbReference>
<evidence type="ECO:0000256" key="1">
    <source>
        <dbReference type="SAM" id="MobiDB-lite"/>
    </source>
</evidence>
<evidence type="ECO:0000313" key="3">
    <source>
        <dbReference type="Proteomes" id="UP000295096"/>
    </source>
</evidence>
<name>A0A4R5Q623_9PROT</name>
<keyword evidence="3" id="KW-1185">Reference proteome</keyword>
<dbReference type="OrthoDB" id="7282256at2"/>
<dbReference type="AlphaFoldDB" id="A0A4R5Q623"/>
<proteinExistence type="predicted"/>
<comment type="caution">
    <text evidence="2">The sequence shown here is derived from an EMBL/GenBank/DDBJ whole genome shotgun (WGS) entry which is preliminary data.</text>
</comment>
<accession>A0A4R5Q623</accession>
<organism evidence="2 3">
    <name type="scientific">Dankookia rubra</name>
    <dbReference type="NCBI Taxonomy" id="1442381"/>
    <lineage>
        <taxon>Bacteria</taxon>
        <taxon>Pseudomonadati</taxon>
        <taxon>Pseudomonadota</taxon>
        <taxon>Alphaproteobacteria</taxon>
        <taxon>Acetobacterales</taxon>
        <taxon>Roseomonadaceae</taxon>
        <taxon>Dankookia</taxon>
    </lineage>
</organism>
<sequence>MVEALPPARRGRRSPSARVHAETPRSYADPFAEDDDGANCIRCGYLVEPAREKRGLLTCAGCG</sequence>
<feature type="region of interest" description="Disordered" evidence="1">
    <location>
        <begin position="1"/>
        <end position="28"/>
    </location>
</feature>